<evidence type="ECO:0000313" key="7">
    <source>
        <dbReference type="Proteomes" id="UP000240624"/>
    </source>
</evidence>
<gene>
    <name evidence="4" type="ORF">CLV79_12016</name>
    <name evidence="5" type="ORF">LOS8367_03571</name>
</gene>
<dbReference type="Proteomes" id="UP000240624">
    <property type="component" value="Unassembled WGS sequence"/>
</dbReference>
<dbReference type="GO" id="GO:0004521">
    <property type="term" value="F:RNA endonuclease activity"/>
    <property type="evidence" value="ECO:0007669"/>
    <property type="project" value="TreeGrafter"/>
</dbReference>
<protein>
    <submittedName>
        <fullName evidence="4">Metallo-beta-lactamase family protein</fullName>
    </submittedName>
    <submittedName>
        <fullName evidence="5">Ribonuclease</fullName>
        <ecNumber evidence="5">3.1.-.-</ecNumber>
    </submittedName>
</protein>
<evidence type="ECO:0000313" key="5">
    <source>
        <dbReference type="EMBL" id="SLN70741.1"/>
    </source>
</evidence>
<dbReference type="SMART" id="SM01027">
    <property type="entry name" value="Beta-Casp"/>
    <property type="match status" value="1"/>
</dbReference>
<dbReference type="Pfam" id="PF10996">
    <property type="entry name" value="Beta-Casp"/>
    <property type="match status" value="1"/>
</dbReference>
<organism evidence="5 6">
    <name type="scientific">Limimaricola soesokkakensis</name>
    <dbReference type="NCBI Taxonomy" id="1343159"/>
    <lineage>
        <taxon>Bacteria</taxon>
        <taxon>Pseudomonadati</taxon>
        <taxon>Pseudomonadota</taxon>
        <taxon>Alphaproteobacteria</taxon>
        <taxon>Rhodobacterales</taxon>
        <taxon>Paracoccaceae</taxon>
        <taxon>Limimaricola</taxon>
    </lineage>
</organism>
<evidence type="ECO:0000259" key="3">
    <source>
        <dbReference type="SMART" id="SM01027"/>
    </source>
</evidence>
<dbReference type="PANTHER" id="PTHR11203:SF37">
    <property type="entry name" value="INTEGRATOR COMPLEX SUBUNIT 11"/>
    <property type="match status" value="1"/>
</dbReference>
<dbReference type="OrthoDB" id="9803916at2"/>
<dbReference type="InterPro" id="IPR036866">
    <property type="entry name" value="RibonucZ/Hydroxyglut_hydro"/>
</dbReference>
<dbReference type="Proteomes" id="UP000193495">
    <property type="component" value="Unassembled WGS sequence"/>
</dbReference>
<dbReference type="InterPro" id="IPR022712">
    <property type="entry name" value="Beta_Casp"/>
</dbReference>
<dbReference type="Gene3D" id="3.60.15.10">
    <property type="entry name" value="Ribonuclease Z/Hydroxyacylglutathione hydrolase-like"/>
    <property type="match status" value="1"/>
</dbReference>
<dbReference type="SUPFAM" id="SSF56281">
    <property type="entry name" value="Metallo-hydrolase/oxidoreductase"/>
    <property type="match status" value="1"/>
</dbReference>
<sequence>MTDLLSFFGAADTVTGSRYLLETGGRRVLIDCGLFQGYKKLRQRNWLPFPVAPSSIDAVLLTHAHLDHSGYLPRLARMGFSGPVYCTAGTRDLCHILLLDSAYLNEKDADRSTRLGYTSHHPARPLYDRDDAKAALKLLRPVEFETPLQLDGLRARFRRAGHILGAASISVETPDRTIVFSGDIGRHNDLTMPDPEPFEHADVLLIESTYGDRLHDHSDAEAQLANIISGTTARGGTVLIPAFAVGRAQTLLFIIQRLKVEGRIGNIPVFLDSPMAIDASEIYKSHPRDHKMDVGGFKETFAGATYVTSVEASKALTVNRYPKVIVSASGMATGGRILHHLSAYLRDYDNTILLPGFQAGGTRGAQLAAGAQQIKIHGQYVPVGAEVVQMHQLSAHADREGLLQWLDGFREPPRTIFVTHGEDTASDALRLAIKERTGTNAVVPEHSQCVDLDRV</sequence>
<accession>A0A1X7A4U2</accession>
<keyword evidence="7" id="KW-1185">Reference proteome</keyword>
<dbReference type="Pfam" id="PF00753">
    <property type="entry name" value="Lactamase_B"/>
    <property type="match status" value="1"/>
</dbReference>
<dbReference type="InterPro" id="IPR050698">
    <property type="entry name" value="MBL"/>
</dbReference>
<dbReference type="RefSeq" id="WP_085897866.1">
    <property type="nucleotide sequence ID" value="NZ_FWFY01000019.1"/>
</dbReference>
<reference evidence="4 7" key="2">
    <citation type="submission" date="2018-03" db="EMBL/GenBank/DDBJ databases">
        <title>Genomic Encyclopedia of Archaeal and Bacterial Type Strains, Phase II (KMG-II): from individual species to whole genera.</title>
        <authorList>
            <person name="Goeker M."/>
        </authorList>
    </citation>
    <scope>NUCLEOTIDE SEQUENCE [LARGE SCALE GENOMIC DNA]</scope>
    <source>
        <strain evidence="4 7">DSM 29956</strain>
    </source>
</reference>
<dbReference type="GO" id="GO:0016787">
    <property type="term" value="F:hydrolase activity"/>
    <property type="evidence" value="ECO:0007669"/>
    <property type="project" value="UniProtKB-KW"/>
</dbReference>
<dbReference type="SMART" id="SM00849">
    <property type="entry name" value="Lactamase_B"/>
    <property type="match status" value="1"/>
</dbReference>
<dbReference type="InterPro" id="IPR011108">
    <property type="entry name" value="RMMBL"/>
</dbReference>
<dbReference type="EMBL" id="FWFY01000019">
    <property type="protein sequence ID" value="SLN70741.1"/>
    <property type="molecule type" value="Genomic_DNA"/>
</dbReference>
<evidence type="ECO:0000313" key="6">
    <source>
        <dbReference type="Proteomes" id="UP000193495"/>
    </source>
</evidence>
<feature type="domain" description="Metallo-beta-lactamase" evidence="2">
    <location>
        <begin position="15"/>
        <end position="243"/>
    </location>
</feature>
<dbReference type="InterPro" id="IPR001279">
    <property type="entry name" value="Metallo-B-lactamas"/>
</dbReference>
<evidence type="ECO:0000259" key="2">
    <source>
        <dbReference type="SMART" id="SM00849"/>
    </source>
</evidence>
<reference evidence="5 6" key="1">
    <citation type="submission" date="2017-03" db="EMBL/GenBank/DDBJ databases">
        <authorList>
            <person name="Afonso C.L."/>
            <person name="Miller P.J."/>
            <person name="Scott M.A."/>
            <person name="Spackman E."/>
            <person name="Goraichik I."/>
            <person name="Dimitrov K.M."/>
            <person name="Suarez D.L."/>
            <person name="Swayne D.E."/>
        </authorList>
    </citation>
    <scope>NUCLEOTIDE SEQUENCE [LARGE SCALE GENOMIC DNA]</scope>
    <source>
        <strain evidence="5 6">CECT 8367</strain>
    </source>
</reference>
<proteinExistence type="predicted"/>
<dbReference type="PANTHER" id="PTHR11203">
    <property type="entry name" value="CLEAVAGE AND POLYADENYLATION SPECIFICITY FACTOR FAMILY MEMBER"/>
    <property type="match status" value="1"/>
</dbReference>
<feature type="domain" description="Beta-Casp" evidence="3">
    <location>
        <begin position="248"/>
        <end position="367"/>
    </location>
</feature>
<keyword evidence="1 5" id="KW-0378">Hydrolase</keyword>
<evidence type="ECO:0000256" key="1">
    <source>
        <dbReference type="ARBA" id="ARBA00022801"/>
    </source>
</evidence>
<evidence type="ECO:0000313" key="4">
    <source>
        <dbReference type="EMBL" id="PSK80674.1"/>
    </source>
</evidence>
<name>A0A1X7A4U2_9RHOB</name>
<dbReference type="AlphaFoldDB" id="A0A1X7A4U2"/>
<dbReference type="EMBL" id="PYGB01000020">
    <property type="protein sequence ID" value="PSK80674.1"/>
    <property type="molecule type" value="Genomic_DNA"/>
</dbReference>
<dbReference type="Gene3D" id="3.40.50.10890">
    <property type="match status" value="1"/>
</dbReference>
<dbReference type="Pfam" id="PF07521">
    <property type="entry name" value="RMMBL"/>
    <property type="match status" value="1"/>
</dbReference>
<dbReference type="CDD" id="cd16295">
    <property type="entry name" value="TTHA0252-CPSF-like_MBL-fold"/>
    <property type="match status" value="1"/>
</dbReference>
<dbReference type="EC" id="3.1.-.-" evidence="5"/>